<gene>
    <name evidence="12" type="ORF">A3F23_03495</name>
</gene>
<dbReference type="EMBL" id="MFHT01000021">
    <property type="protein sequence ID" value="OGF77336.1"/>
    <property type="molecule type" value="Genomic_DNA"/>
</dbReference>
<dbReference type="SUPFAM" id="SSF53633">
    <property type="entry name" value="Carbamate kinase-like"/>
    <property type="match status" value="1"/>
</dbReference>
<keyword evidence="4" id="KW-0963">Cytoplasm</keyword>
<evidence type="ECO:0000256" key="4">
    <source>
        <dbReference type="ARBA" id="ARBA00022490"/>
    </source>
</evidence>
<evidence type="ECO:0000256" key="1">
    <source>
        <dbReference type="ARBA" id="ARBA00004791"/>
    </source>
</evidence>
<proteinExistence type="inferred from homology"/>
<sequence>MRYKFGKIIIIALGGSIMHPGEIDVSFLKNFRRFILKWVKKNKKFIIVAGGGSIARDYQKASSKILRLEDEDKDWIGIHATRLNAHLLRTIFYKEADPVVLDARFKIKKLKHKITIASGWRPGWSTDYVALQLADDFGAREAVIAGSPAHVYTADPKKDKNAKEIKNLTWREYRKLIPAAWKPGSHAPVDPVGAKLAQGKKLSTVIIKGTDLENFDNLFRGKEFIGTIIK</sequence>
<dbReference type="InterPro" id="IPR036393">
    <property type="entry name" value="AceGlu_kinase-like_sf"/>
</dbReference>
<evidence type="ECO:0000313" key="13">
    <source>
        <dbReference type="Proteomes" id="UP000177723"/>
    </source>
</evidence>
<accession>A0A1F5WNW0</accession>
<dbReference type="GO" id="GO:0033862">
    <property type="term" value="F:UMP kinase activity"/>
    <property type="evidence" value="ECO:0007669"/>
    <property type="project" value="UniProtKB-EC"/>
</dbReference>
<dbReference type="EC" id="2.7.4.22" evidence="3"/>
<dbReference type="AlphaFoldDB" id="A0A1F5WNW0"/>
<dbReference type="NCBIfam" id="TIGR02076">
    <property type="entry name" value="pyrH_arch"/>
    <property type="match status" value="1"/>
</dbReference>
<dbReference type="Proteomes" id="UP000177723">
    <property type="component" value="Unassembled WGS sequence"/>
</dbReference>
<dbReference type="Gene3D" id="3.40.1160.10">
    <property type="entry name" value="Acetylglutamate kinase-like"/>
    <property type="match status" value="1"/>
</dbReference>
<dbReference type="InterPro" id="IPR001048">
    <property type="entry name" value="Asp/Glu/Uridylate_kinase"/>
</dbReference>
<name>A0A1F5WNW0_9BACT</name>
<evidence type="ECO:0000256" key="2">
    <source>
        <dbReference type="ARBA" id="ARBA00007614"/>
    </source>
</evidence>
<keyword evidence="6" id="KW-0547">Nucleotide-binding</keyword>
<organism evidence="12 13">
    <name type="scientific">Candidatus Giovannonibacteria bacterium RIFCSPHIGHO2_12_FULL_43_15</name>
    <dbReference type="NCBI Taxonomy" id="1798341"/>
    <lineage>
        <taxon>Bacteria</taxon>
        <taxon>Candidatus Giovannoniibacteriota</taxon>
    </lineage>
</organism>
<dbReference type="Pfam" id="PF00696">
    <property type="entry name" value="AA_kinase"/>
    <property type="match status" value="1"/>
</dbReference>
<comment type="similarity">
    <text evidence="2">Belongs to the UMP kinase family.</text>
</comment>
<keyword evidence="5" id="KW-0808">Transferase</keyword>
<evidence type="ECO:0000256" key="10">
    <source>
        <dbReference type="ARBA" id="ARBA00032092"/>
    </source>
</evidence>
<evidence type="ECO:0000259" key="11">
    <source>
        <dbReference type="Pfam" id="PF00696"/>
    </source>
</evidence>
<keyword evidence="7" id="KW-0418">Kinase</keyword>
<dbReference type="PANTHER" id="PTHR42833">
    <property type="entry name" value="URIDYLATE KINASE"/>
    <property type="match status" value="1"/>
</dbReference>
<comment type="caution">
    <text evidence="12">The sequence shown here is derived from an EMBL/GenBank/DDBJ whole genome shotgun (WGS) entry which is preliminary data.</text>
</comment>
<evidence type="ECO:0000256" key="7">
    <source>
        <dbReference type="ARBA" id="ARBA00022777"/>
    </source>
</evidence>
<keyword evidence="8" id="KW-0067">ATP-binding</keyword>
<protein>
    <recommendedName>
        <fullName evidence="3">UMP kinase</fullName>
        <ecNumber evidence="3">2.7.4.22</ecNumber>
    </recommendedName>
    <alternativeName>
        <fullName evidence="10">Uridine monophosphate kinase</fullName>
    </alternativeName>
</protein>
<evidence type="ECO:0000256" key="8">
    <source>
        <dbReference type="ARBA" id="ARBA00022840"/>
    </source>
</evidence>
<evidence type="ECO:0000256" key="6">
    <source>
        <dbReference type="ARBA" id="ARBA00022741"/>
    </source>
</evidence>
<evidence type="ECO:0000256" key="3">
    <source>
        <dbReference type="ARBA" id="ARBA00012899"/>
    </source>
</evidence>
<evidence type="ECO:0000313" key="12">
    <source>
        <dbReference type="EMBL" id="OGF77336.1"/>
    </source>
</evidence>
<reference evidence="12 13" key="1">
    <citation type="journal article" date="2016" name="Nat. Commun.">
        <title>Thousands of microbial genomes shed light on interconnected biogeochemical processes in an aquifer system.</title>
        <authorList>
            <person name="Anantharaman K."/>
            <person name="Brown C.T."/>
            <person name="Hug L.A."/>
            <person name="Sharon I."/>
            <person name="Castelle C.J."/>
            <person name="Probst A.J."/>
            <person name="Thomas B.C."/>
            <person name="Singh A."/>
            <person name="Wilkins M.J."/>
            <person name="Karaoz U."/>
            <person name="Brodie E.L."/>
            <person name="Williams K.H."/>
            <person name="Hubbard S.S."/>
            <person name="Banfield J.F."/>
        </authorList>
    </citation>
    <scope>NUCLEOTIDE SEQUENCE [LARGE SCALE GENOMIC DNA]</scope>
</reference>
<comment type="pathway">
    <text evidence="1">Pyrimidine metabolism; CTP biosynthesis via de novo pathway; UDP from UMP (UMPK route): step 1/1.</text>
</comment>
<keyword evidence="9" id="KW-0665">Pyrimidine biosynthesis</keyword>
<evidence type="ECO:0000256" key="9">
    <source>
        <dbReference type="ARBA" id="ARBA00022975"/>
    </source>
</evidence>
<evidence type="ECO:0000256" key="5">
    <source>
        <dbReference type="ARBA" id="ARBA00022679"/>
    </source>
</evidence>
<dbReference type="PANTHER" id="PTHR42833:SF4">
    <property type="entry name" value="URIDYLATE KINASE PUMPKIN, CHLOROPLASTIC"/>
    <property type="match status" value="1"/>
</dbReference>
<feature type="domain" description="Aspartate/glutamate/uridylate kinase" evidence="11">
    <location>
        <begin position="7"/>
        <end position="207"/>
    </location>
</feature>
<dbReference type="GO" id="GO:0006225">
    <property type="term" value="P:UDP biosynthetic process"/>
    <property type="evidence" value="ECO:0007669"/>
    <property type="project" value="TreeGrafter"/>
</dbReference>
<dbReference type="GO" id="GO:0005524">
    <property type="term" value="F:ATP binding"/>
    <property type="evidence" value="ECO:0007669"/>
    <property type="project" value="UniProtKB-KW"/>
</dbReference>
<dbReference type="InterPro" id="IPR011818">
    <property type="entry name" value="Uridylate_kinase_arch/spir"/>
</dbReference>